<dbReference type="PANTHER" id="PTHR46709:SF3">
    <property type="entry name" value="G-PROTEIN COUPLED RECEPTORS FAMILY 1 PROFILE DOMAIN-CONTAINING PROTEIN"/>
    <property type="match status" value="1"/>
</dbReference>
<feature type="transmembrane region" description="Helical" evidence="5">
    <location>
        <begin position="252"/>
        <end position="275"/>
    </location>
</feature>
<dbReference type="PROSITE" id="PS50262">
    <property type="entry name" value="G_PROTEIN_RECEP_F1_2"/>
    <property type="match status" value="1"/>
</dbReference>
<protein>
    <recommendedName>
        <fullName evidence="6">G-protein coupled receptors family 1 profile domain-containing protein</fullName>
    </recommendedName>
</protein>
<reference evidence="8" key="1">
    <citation type="submission" date="2024-02" db="UniProtKB">
        <authorList>
            <consortium name="WormBaseParasite"/>
        </authorList>
    </citation>
    <scope>IDENTIFICATION</scope>
</reference>
<dbReference type="InterPro" id="IPR017452">
    <property type="entry name" value="GPCR_Rhodpsn_7TM"/>
</dbReference>
<sequence length="349" mass="40241">MCEPSGPQLAPSSTSNLLVFCGSFVSLISVCTNSILLYSLRTNQKCFRSYFYFLYILAFLDILISLLYIPVIAFDHWKDAFESRLLSVIWWSCFRYLLTLTNVGMTMASYILLGALAERYFITIRSRVVKRLQENRHLYCALAGVFALFTKGPIFLEFTLIEYSEKSCTGTYKEYFVDVTPLVRTLWYGSIYRFWLRNFLTIFIPFSLLLFINIRTVQILKSQIYQAKHMIKRKFSVSLAGRKKVRAATKTLLLVCLTYLLSNLPNVIITAWEFIDINDLQKNHVDLYMFTTDLVSLLVMLACALRLPIYLLSNEELRLVVKKCFGGSRATGELLKTASQLYTAALHQN</sequence>
<feature type="transmembrane region" description="Helical" evidence="5">
    <location>
        <begin position="50"/>
        <end position="74"/>
    </location>
</feature>
<dbReference type="PANTHER" id="PTHR46709">
    <property type="entry name" value="PROTEIN CBG23488-RELATED"/>
    <property type="match status" value="1"/>
</dbReference>
<dbReference type="SUPFAM" id="SSF81321">
    <property type="entry name" value="Family A G protein-coupled receptor-like"/>
    <property type="match status" value="1"/>
</dbReference>
<dbReference type="GO" id="GO:0004930">
    <property type="term" value="F:G protein-coupled receptor activity"/>
    <property type="evidence" value="ECO:0007669"/>
    <property type="project" value="InterPro"/>
</dbReference>
<feature type="transmembrane region" description="Helical" evidence="5">
    <location>
        <begin position="287"/>
        <end position="312"/>
    </location>
</feature>
<feature type="transmembrane region" description="Helical" evidence="5">
    <location>
        <begin position="17"/>
        <end position="38"/>
    </location>
</feature>
<name>A0AAF3F4F2_9BILA</name>
<evidence type="ECO:0000313" key="8">
    <source>
        <dbReference type="WBParaSite" id="MBELARI_LOCUS21455"/>
    </source>
</evidence>
<dbReference type="InterPro" id="IPR000276">
    <property type="entry name" value="GPCR_Rhodpsn"/>
</dbReference>
<dbReference type="WBParaSite" id="MBELARI_LOCUS21455">
    <property type="protein sequence ID" value="MBELARI_LOCUS21455"/>
    <property type="gene ID" value="MBELARI_LOCUS21455"/>
</dbReference>
<dbReference type="Gene3D" id="1.20.1070.10">
    <property type="entry name" value="Rhodopsin 7-helix transmembrane proteins"/>
    <property type="match status" value="1"/>
</dbReference>
<evidence type="ECO:0000256" key="2">
    <source>
        <dbReference type="ARBA" id="ARBA00022692"/>
    </source>
</evidence>
<keyword evidence="2 5" id="KW-0812">Transmembrane</keyword>
<evidence type="ECO:0000256" key="1">
    <source>
        <dbReference type="ARBA" id="ARBA00004370"/>
    </source>
</evidence>
<keyword evidence="7" id="KW-1185">Reference proteome</keyword>
<dbReference type="Proteomes" id="UP000887575">
    <property type="component" value="Unassembled WGS sequence"/>
</dbReference>
<proteinExistence type="predicted"/>
<dbReference type="AlphaFoldDB" id="A0AAF3F4F2"/>
<keyword evidence="4 5" id="KW-0472">Membrane</keyword>
<feature type="transmembrane region" description="Helical" evidence="5">
    <location>
        <begin position="94"/>
        <end position="117"/>
    </location>
</feature>
<comment type="subcellular location">
    <subcellularLocation>
        <location evidence="1">Membrane</location>
    </subcellularLocation>
</comment>
<evidence type="ECO:0000259" key="6">
    <source>
        <dbReference type="PROSITE" id="PS50262"/>
    </source>
</evidence>
<evidence type="ECO:0000256" key="4">
    <source>
        <dbReference type="ARBA" id="ARBA00023136"/>
    </source>
</evidence>
<feature type="transmembrane region" description="Helical" evidence="5">
    <location>
        <begin position="194"/>
        <end position="214"/>
    </location>
</feature>
<evidence type="ECO:0000256" key="5">
    <source>
        <dbReference type="SAM" id="Phobius"/>
    </source>
</evidence>
<organism evidence="7 8">
    <name type="scientific">Mesorhabditis belari</name>
    <dbReference type="NCBI Taxonomy" id="2138241"/>
    <lineage>
        <taxon>Eukaryota</taxon>
        <taxon>Metazoa</taxon>
        <taxon>Ecdysozoa</taxon>
        <taxon>Nematoda</taxon>
        <taxon>Chromadorea</taxon>
        <taxon>Rhabditida</taxon>
        <taxon>Rhabditina</taxon>
        <taxon>Rhabditomorpha</taxon>
        <taxon>Rhabditoidea</taxon>
        <taxon>Rhabditidae</taxon>
        <taxon>Mesorhabditinae</taxon>
        <taxon>Mesorhabditis</taxon>
    </lineage>
</organism>
<feature type="domain" description="G-protein coupled receptors family 1 profile" evidence="6">
    <location>
        <begin position="32"/>
        <end position="310"/>
    </location>
</feature>
<accession>A0AAF3F4F2</accession>
<feature type="transmembrane region" description="Helical" evidence="5">
    <location>
        <begin position="138"/>
        <end position="156"/>
    </location>
</feature>
<dbReference type="Pfam" id="PF00001">
    <property type="entry name" value="7tm_1"/>
    <property type="match status" value="1"/>
</dbReference>
<evidence type="ECO:0000256" key="3">
    <source>
        <dbReference type="ARBA" id="ARBA00022989"/>
    </source>
</evidence>
<dbReference type="GO" id="GO:0016020">
    <property type="term" value="C:membrane"/>
    <property type="evidence" value="ECO:0007669"/>
    <property type="project" value="UniProtKB-SubCell"/>
</dbReference>
<keyword evidence="3 5" id="KW-1133">Transmembrane helix</keyword>
<evidence type="ECO:0000313" key="7">
    <source>
        <dbReference type="Proteomes" id="UP000887575"/>
    </source>
</evidence>